<dbReference type="AlphaFoldDB" id="A0A2K6VYF5"/>
<reference evidence="2" key="1">
    <citation type="submission" date="2013-10" db="EMBL/GenBank/DDBJ databases">
        <title>Genome sequencing of Onchocerca volvulus.</title>
        <authorList>
            <person name="Cotton J."/>
            <person name="Tsai J."/>
            <person name="Stanley E."/>
            <person name="Tracey A."/>
            <person name="Holroyd N."/>
            <person name="Lustigman S."/>
            <person name="Berriman M."/>
        </authorList>
    </citation>
    <scope>NUCLEOTIDE SEQUENCE</scope>
</reference>
<accession>A0A2K6VYF5</accession>
<organism evidence="1 2">
    <name type="scientific">Onchocerca volvulus</name>
    <dbReference type="NCBI Taxonomy" id="6282"/>
    <lineage>
        <taxon>Eukaryota</taxon>
        <taxon>Metazoa</taxon>
        <taxon>Ecdysozoa</taxon>
        <taxon>Nematoda</taxon>
        <taxon>Chromadorea</taxon>
        <taxon>Rhabditida</taxon>
        <taxon>Spirurina</taxon>
        <taxon>Spiruromorpha</taxon>
        <taxon>Filarioidea</taxon>
        <taxon>Onchocercidae</taxon>
        <taxon>Onchocerca</taxon>
    </lineage>
</organism>
<dbReference type="Proteomes" id="UP000024404">
    <property type="component" value="Unassembled WGS sequence"/>
</dbReference>
<evidence type="ECO:0000313" key="2">
    <source>
        <dbReference type="Proteomes" id="UP000024404"/>
    </source>
</evidence>
<protein>
    <submittedName>
        <fullName evidence="1">Uncharacterized protein</fullName>
    </submittedName>
</protein>
<evidence type="ECO:0000313" key="1">
    <source>
        <dbReference type="EnsemblMetazoa" id="OVOC3375.1"/>
    </source>
</evidence>
<reference evidence="1" key="2">
    <citation type="submission" date="2018-02" db="UniProtKB">
        <authorList>
            <consortium name="EnsemblMetazoa"/>
        </authorList>
    </citation>
    <scope>IDENTIFICATION</scope>
</reference>
<keyword evidence="2" id="KW-1185">Reference proteome</keyword>
<dbReference type="EnsemblMetazoa" id="OVOC3375.1">
    <property type="protein sequence ID" value="OVOC3375.1"/>
    <property type="gene ID" value="WBGene00240184"/>
</dbReference>
<dbReference type="EMBL" id="CMVM020000093">
    <property type="status" value="NOT_ANNOTATED_CDS"/>
    <property type="molecule type" value="Genomic_DNA"/>
</dbReference>
<proteinExistence type="predicted"/>
<sequence length="69" mass="7837">MKPGQRDELAIKQDCNINKAKRRECLLHSAVLYNMINKRNVSDGSIKQITWPALVIINDVEMDNRGKAA</sequence>
<name>A0A2K6VYF5_ONCVO</name>